<comment type="caution">
    <text evidence="3">The sequence shown here is derived from an EMBL/GenBank/DDBJ whole genome shotgun (WGS) entry which is preliminary data.</text>
</comment>
<evidence type="ECO:0000259" key="2">
    <source>
        <dbReference type="Pfam" id="PF05228"/>
    </source>
</evidence>
<reference evidence="3" key="1">
    <citation type="submission" date="2020-09" db="EMBL/GenBank/DDBJ databases">
        <title>Draft Genome Sequence of Paenibacillus sp. WST5.</title>
        <authorList>
            <person name="Bao Z."/>
        </authorList>
    </citation>
    <scope>NUCLEOTIDE SEQUENCE</scope>
    <source>
        <strain evidence="3">WST5</strain>
    </source>
</reference>
<keyword evidence="1" id="KW-1133">Transmembrane helix</keyword>
<keyword evidence="1" id="KW-0472">Membrane</keyword>
<proteinExistence type="predicted"/>
<evidence type="ECO:0000313" key="4">
    <source>
        <dbReference type="Proteomes" id="UP000650466"/>
    </source>
</evidence>
<keyword evidence="4" id="KW-1185">Reference proteome</keyword>
<feature type="transmembrane region" description="Helical" evidence="1">
    <location>
        <begin position="34"/>
        <end position="57"/>
    </location>
</feature>
<keyword evidence="1" id="KW-0812">Transmembrane</keyword>
<dbReference type="InterPro" id="IPR007892">
    <property type="entry name" value="CHASE4"/>
</dbReference>
<dbReference type="Proteomes" id="UP000650466">
    <property type="component" value="Unassembled WGS sequence"/>
</dbReference>
<accession>A0A926KPN8</accession>
<organism evidence="3 4">
    <name type="scientific">Paenibacillus sedimenti</name>
    <dbReference type="NCBI Taxonomy" id="2770274"/>
    <lineage>
        <taxon>Bacteria</taxon>
        <taxon>Bacillati</taxon>
        <taxon>Bacillota</taxon>
        <taxon>Bacilli</taxon>
        <taxon>Bacillales</taxon>
        <taxon>Paenibacillaceae</taxon>
        <taxon>Paenibacillus</taxon>
    </lineage>
</organism>
<gene>
    <name evidence="3" type="ORF">ICC18_12115</name>
</gene>
<feature type="domain" description="CHASE4" evidence="2">
    <location>
        <begin position="81"/>
        <end position="144"/>
    </location>
</feature>
<protein>
    <recommendedName>
        <fullName evidence="2">CHASE4 domain-containing protein</fullName>
    </recommendedName>
</protein>
<dbReference type="AlphaFoldDB" id="A0A926KPN8"/>
<dbReference type="Pfam" id="PF05228">
    <property type="entry name" value="CHASE4"/>
    <property type="match status" value="1"/>
</dbReference>
<dbReference type="EMBL" id="JACVVD010000003">
    <property type="protein sequence ID" value="MBD0380866.1"/>
    <property type="molecule type" value="Genomic_DNA"/>
</dbReference>
<evidence type="ECO:0000313" key="3">
    <source>
        <dbReference type="EMBL" id="MBD0380866.1"/>
    </source>
</evidence>
<sequence>MIRLRYGTFLEGIVIWSVEETFNGGIILKLQKKLFTYLGIMIIVSISLVYVLLYKYLLGSYADLDQQDARSEMQDILYTVSEELDTLRNYVLNYSARDETYFFIDESDITDDHPFIQSNFPDSTYTANRFQLVLITNAEGKVVYAHGYDLQQN</sequence>
<name>A0A926KPN8_9BACL</name>
<evidence type="ECO:0000256" key="1">
    <source>
        <dbReference type="SAM" id="Phobius"/>
    </source>
</evidence>